<reference evidence="1" key="1">
    <citation type="submission" date="2023-08" db="EMBL/GenBank/DDBJ databases">
        <title>Reference Genome Resource for the Citrus Pathogen Phytophthora citrophthora.</title>
        <authorList>
            <person name="Moller H."/>
            <person name="Coetzee B."/>
            <person name="Rose L.J."/>
            <person name="Van Niekerk J.M."/>
        </authorList>
    </citation>
    <scope>NUCLEOTIDE SEQUENCE</scope>
    <source>
        <strain evidence="1">STE-U-9442</strain>
    </source>
</reference>
<proteinExistence type="predicted"/>
<protein>
    <submittedName>
        <fullName evidence="1">Uncharacterized protein</fullName>
    </submittedName>
</protein>
<gene>
    <name evidence="1" type="ORF">P3T76_004369</name>
</gene>
<organism evidence="1 2">
    <name type="scientific">Phytophthora citrophthora</name>
    <dbReference type="NCBI Taxonomy" id="4793"/>
    <lineage>
        <taxon>Eukaryota</taxon>
        <taxon>Sar</taxon>
        <taxon>Stramenopiles</taxon>
        <taxon>Oomycota</taxon>
        <taxon>Peronosporomycetes</taxon>
        <taxon>Peronosporales</taxon>
        <taxon>Peronosporaceae</taxon>
        <taxon>Phytophthora</taxon>
    </lineage>
</organism>
<dbReference type="Proteomes" id="UP001259832">
    <property type="component" value="Unassembled WGS sequence"/>
</dbReference>
<name>A0AAD9GTN4_9STRA</name>
<keyword evidence="2" id="KW-1185">Reference proteome</keyword>
<comment type="caution">
    <text evidence="1">The sequence shown here is derived from an EMBL/GenBank/DDBJ whole genome shotgun (WGS) entry which is preliminary data.</text>
</comment>
<dbReference type="AlphaFoldDB" id="A0AAD9GTN4"/>
<accession>A0AAD9GTN4</accession>
<evidence type="ECO:0000313" key="2">
    <source>
        <dbReference type="Proteomes" id="UP001259832"/>
    </source>
</evidence>
<dbReference type="EMBL" id="JASMQC010000006">
    <property type="protein sequence ID" value="KAK1944457.1"/>
    <property type="molecule type" value="Genomic_DNA"/>
</dbReference>
<sequence>MLERLLLQTADDVSKCLKVLKKSLGKFDSRNLPGFHYRSTSKYCLKVDIRVVKEMVSELRQVAKRISKSKNPSQSEVNAARISMNAAADALSDLTRAGEIYDENRGHDRQETKMDTGETNKADTVEVLVKSTLLENFTGFSLLEKQISIVEKALLPW</sequence>
<evidence type="ECO:0000313" key="1">
    <source>
        <dbReference type="EMBL" id="KAK1944457.1"/>
    </source>
</evidence>